<keyword evidence="1" id="KW-0378">Hydrolase</keyword>
<dbReference type="InterPro" id="IPR044730">
    <property type="entry name" value="RNase_H-like_dom_plant"/>
</dbReference>
<dbReference type="Gene3D" id="3.60.10.10">
    <property type="entry name" value="Endonuclease/exonuclease/phosphatase"/>
    <property type="match status" value="1"/>
</dbReference>
<dbReference type="InterPro" id="IPR002156">
    <property type="entry name" value="RNaseH_domain"/>
</dbReference>
<dbReference type="InterPro" id="IPR053151">
    <property type="entry name" value="RNase_H-like"/>
</dbReference>
<evidence type="ECO:0000256" key="3">
    <source>
        <dbReference type="SAM" id="MobiDB-lite"/>
    </source>
</evidence>
<dbReference type="InterPro" id="IPR036397">
    <property type="entry name" value="RNaseH_sf"/>
</dbReference>
<dbReference type="GO" id="GO:0003676">
    <property type="term" value="F:nucleic acid binding"/>
    <property type="evidence" value="ECO:0007669"/>
    <property type="project" value="InterPro"/>
</dbReference>
<dbReference type="PANTHER" id="PTHR47723">
    <property type="entry name" value="OS05G0353850 PROTEIN"/>
    <property type="match status" value="1"/>
</dbReference>
<accession>A0AAV5K4Y1</accession>
<feature type="compositionally biased region" description="Polar residues" evidence="3">
    <location>
        <begin position="62"/>
        <end position="84"/>
    </location>
</feature>
<evidence type="ECO:0000256" key="2">
    <source>
        <dbReference type="ARBA" id="ARBA00023295"/>
    </source>
</evidence>
<keyword evidence="6" id="KW-1185">Reference proteome</keyword>
<dbReference type="InterPro" id="IPR005135">
    <property type="entry name" value="Endo/exonuclease/phosphatase"/>
</dbReference>
<dbReference type="GO" id="GO:0016798">
    <property type="term" value="F:hydrolase activity, acting on glycosyl bonds"/>
    <property type="evidence" value="ECO:0007669"/>
    <property type="project" value="UniProtKB-KW"/>
</dbReference>
<dbReference type="Pfam" id="PF21467">
    <property type="entry name" value="BetaGal_gal-bd"/>
    <property type="match status" value="1"/>
</dbReference>
<evidence type="ECO:0000313" key="6">
    <source>
        <dbReference type="Proteomes" id="UP001054252"/>
    </source>
</evidence>
<protein>
    <recommendedName>
        <fullName evidence="4">SUEL-type lectin domain-containing protein</fullName>
    </recommendedName>
</protein>
<gene>
    <name evidence="5" type="ORF">SLEP1_g28962</name>
</gene>
<dbReference type="Pfam" id="PF03372">
    <property type="entry name" value="Exo_endo_phos"/>
    <property type="match status" value="1"/>
</dbReference>
<organism evidence="5 6">
    <name type="scientific">Rubroshorea leprosula</name>
    <dbReference type="NCBI Taxonomy" id="152421"/>
    <lineage>
        <taxon>Eukaryota</taxon>
        <taxon>Viridiplantae</taxon>
        <taxon>Streptophyta</taxon>
        <taxon>Embryophyta</taxon>
        <taxon>Tracheophyta</taxon>
        <taxon>Spermatophyta</taxon>
        <taxon>Magnoliopsida</taxon>
        <taxon>eudicotyledons</taxon>
        <taxon>Gunneridae</taxon>
        <taxon>Pentapetalae</taxon>
        <taxon>rosids</taxon>
        <taxon>malvids</taxon>
        <taxon>Malvales</taxon>
        <taxon>Dipterocarpaceae</taxon>
        <taxon>Rubroshorea</taxon>
    </lineage>
</organism>
<dbReference type="Pfam" id="PF13456">
    <property type="entry name" value="RVT_3"/>
    <property type="match status" value="1"/>
</dbReference>
<dbReference type="PANTHER" id="PTHR47723:SF13">
    <property type="entry name" value="PUTATIVE-RELATED"/>
    <property type="match status" value="1"/>
</dbReference>
<dbReference type="SUPFAM" id="SSF56219">
    <property type="entry name" value="DNase I-like"/>
    <property type="match status" value="1"/>
</dbReference>
<sequence length="1406" mass="158142">MCMASVKATACTTPSDIASISHKPQHPPTLSSNHPFFSIKVPESSIDGEPIPGVSHKPQDPGGSSKQWRVSTAGDSNVLSTTTRLPRASTMERTSDNASMAKPASIKKRVESPGFHPLDADPNSGNANEVKSTLCLGLKFQRRKHLNRQNGWPYQTTQAVFSPEPPILQLPALVGLNENGIPVHPNPSTSLNPEGDGIIAWNCRGAANQNFMRHFRDLKNTHAPVMMLILETKVAGERASQLALGLYPKYHIVDAEGYAGGLWLLWDDNQIVVDVVATSSQAIHTTVKELLNMAEHFKGPWIIAGDFNDVLFQSEKFGSSPVNQSQIEAYSSCMNGCNMMDLGFTGGRFTWVNMQFNGHIIRECLDRVWGNLEWRISFPQATVFHLPRVHSDHNPILLYLNPSRLAIGKQPFRLEKFWIDHPEFQSLGQGVWQSSKLSTSQCISNMMSRAESWSKATFGNLFKRKKKILARLEGIYKYLSLRHNVFLSCLEKDLALEYADILKFEEDLWFMKSRTNWLLEEWDSSQLQLSSLAHPPTMDEIWRALNSMKPFKAPGSDGVHPFFYQKLWEHTRSKVCIDILQAFSSSTVPLGWNNCLLVLIPKVENPESITQSGQKINTSKSGIFFSRNVEHNSREELCSILEFPQTENLGKYLGVPLSPRKLKKQDCNFILDKSFMLPSSTLSQLDKITRDFLWGSDLLKRKIHMVAWDTVTLPKSLGGLSLKSAKEANLVAMAELNWRLFSERDKLWCQIIASKYGIGTQPSPIPRNGSPMLNNIRKGSELFQKGIKWVPYNGRSISFWNDCWVMDAPLSNLLSEPISSQDRQLTVADAFVNGRFQPNNISYPIEEDLVRIISATPTAITSSSTDSFCWKGSSDGSFSSTSTYNLAKGLHHSPKGDWKWIWKIQTLPKIQQFIWLLSHERLKTLGYEEDSPFFLWLQMNCSKTTPSPSIPVQWGTLFSFVIWIIWLQRNEKIYRPQSYDPNRAKILIKERAMEFISTSPYPTTVNGSLVCNNIKWDKPPEGYFKLNIDGSSLRTSGATACGGLIRNSLGRWVVGFARNIGITSALGAEFWGVRDGLVMARNWGIQNIIVEMDSLIVFKLLSNYDSVNHPFHTMILECRELMAQIPRVRLRHIFREANQCADHLAAIGHTVTGFVCFVNCPQGLGFGYGNHDNPSFSINEKITFSEGNNTLDMLSMMVGLQNYGPWFDVQGAGIFCVALVELIKGKRNDLSSGTWTYQGTSFAPEGNDPLALNLSSMGKGQAWINGQKHRFSVRSMVVTRQRFLWWNELVKKYAHFVSETDPPPVDSWKPNLEFMSQSPKARLKCERGWHVTSIKFASFGSPEGNCGTFSTEICHADISPIVKKFKWYYRAALVRGNAQYLSPQLSIANLGDPCLGIPKSLAIEAL</sequence>
<dbReference type="InterPro" id="IPR048913">
    <property type="entry name" value="BetaGal_gal-bd"/>
</dbReference>
<name>A0AAV5K4Y1_9ROSI</name>
<dbReference type="EMBL" id="BPVZ01000051">
    <property type="protein sequence ID" value="GKV18603.1"/>
    <property type="molecule type" value="Genomic_DNA"/>
</dbReference>
<proteinExistence type="predicted"/>
<dbReference type="GO" id="GO:0004523">
    <property type="term" value="F:RNA-DNA hybrid ribonuclease activity"/>
    <property type="evidence" value="ECO:0007669"/>
    <property type="project" value="InterPro"/>
</dbReference>
<evidence type="ECO:0000259" key="4">
    <source>
        <dbReference type="PROSITE" id="PS50228"/>
    </source>
</evidence>
<dbReference type="InterPro" id="IPR000922">
    <property type="entry name" value="Lectin_gal-bd_dom"/>
</dbReference>
<dbReference type="GO" id="GO:0030246">
    <property type="term" value="F:carbohydrate binding"/>
    <property type="evidence" value="ECO:0007669"/>
    <property type="project" value="InterPro"/>
</dbReference>
<feature type="domain" description="SUEL-type lectin" evidence="4">
    <location>
        <begin position="1315"/>
        <end position="1406"/>
    </location>
</feature>
<dbReference type="CDD" id="cd06222">
    <property type="entry name" value="RNase_H_like"/>
    <property type="match status" value="1"/>
</dbReference>
<feature type="region of interest" description="Disordered" evidence="3">
    <location>
        <begin position="17"/>
        <end position="105"/>
    </location>
</feature>
<evidence type="ECO:0000256" key="1">
    <source>
        <dbReference type="ARBA" id="ARBA00022801"/>
    </source>
</evidence>
<dbReference type="SUPFAM" id="SSF53098">
    <property type="entry name" value="Ribonuclease H-like"/>
    <property type="match status" value="1"/>
</dbReference>
<keyword evidence="2" id="KW-0326">Glycosidase</keyword>
<dbReference type="PROSITE" id="PS50228">
    <property type="entry name" value="SUEL_LECTIN"/>
    <property type="match status" value="1"/>
</dbReference>
<dbReference type="InterPro" id="IPR012337">
    <property type="entry name" value="RNaseH-like_sf"/>
</dbReference>
<comment type="caution">
    <text evidence="5">The sequence shown here is derived from an EMBL/GenBank/DDBJ whole genome shotgun (WGS) entry which is preliminary data.</text>
</comment>
<dbReference type="CDD" id="cd22842">
    <property type="entry name" value="Gal_Rha_Lectin_BGal"/>
    <property type="match status" value="1"/>
</dbReference>
<evidence type="ECO:0000313" key="5">
    <source>
        <dbReference type="EMBL" id="GKV18603.1"/>
    </source>
</evidence>
<dbReference type="Gene3D" id="3.30.420.10">
    <property type="entry name" value="Ribonuclease H-like superfamily/Ribonuclease H"/>
    <property type="match status" value="1"/>
</dbReference>
<reference evidence="5 6" key="1">
    <citation type="journal article" date="2021" name="Commun. Biol.">
        <title>The genome of Shorea leprosula (Dipterocarpaceae) highlights the ecological relevance of drought in aseasonal tropical rainforests.</title>
        <authorList>
            <person name="Ng K.K.S."/>
            <person name="Kobayashi M.J."/>
            <person name="Fawcett J.A."/>
            <person name="Hatakeyama M."/>
            <person name="Paape T."/>
            <person name="Ng C.H."/>
            <person name="Ang C.C."/>
            <person name="Tnah L.H."/>
            <person name="Lee C.T."/>
            <person name="Nishiyama T."/>
            <person name="Sese J."/>
            <person name="O'Brien M.J."/>
            <person name="Copetti D."/>
            <person name="Mohd Noor M.I."/>
            <person name="Ong R.C."/>
            <person name="Putra M."/>
            <person name="Sireger I.Z."/>
            <person name="Indrioko S."/>
            <person name="Kosugi Y."/>
            <person name="Izuno A."/>
            <person name="Isagi Y."/>
            <person name="Lee S.L."/>
            <person name="Shimizu K.K."/>
        </authorList>
    </citation>
    <scope>NUCLEOTIDE SEQUENCE [LARGE SCALE GENOMIC DNA]</scope>
    <source>
        <strain evidence="5">214</strain>
    </source>
</reference>
<dbReference type="Proteomes" id="UP001054252">
    <property type="component" value="Unassembled WGS sequence"/>
</dbReference>
<dbReference type="InterPro" id="IPR036691">
    <property type="entry name" value="Endo/exonu/phosph_ase_sf"/>
</dbReference>